<name>A0ABR8PPW2_9CLOT</name>
<keyword evidence="2" id="KW-1185">Reference proteome</keyword>
<dbReference type="InterPro" id="IPR031664">
    <property type="entry name" value="DUF5085"/>
</dbReference>
<evidence type="ECO:0000313" key="2">
    <source>
        <dbReference type="Proteomes" id="UP000627781"/>
    </source>
</evidence>
<dbReference type="Pfam" id="PF16895">
    <property type="entry name" value="DUF5085"/>
    <property type="match status" value="1"/>
</dbReference>
<sequence length="149" mass="17500">MEIRRSSLKFNNVLCAKTRSSVKDWYKDAQELRNAVIKNGLYATGPIFYKVENYNREEGQGDYSFYIPVNNRLKIKENSKYTFYNHFLIEDGLALKHVDLTEKLEESYDIIRACAKAQNFQVKEPFYNIYLEVYGSGIIDIFAPIQEEK</sequence>
<reference evidence="1 2" key="1">
    <citation type="submission" date="2020-08" db="EMBL/GenBank/DDBJ databases">
        <title>A Genomic Blueprint of the Chicken Gut Microbiome.</title>
        <authorList>
            <person name="Gilroy R."/>
            <person name="Ravi A."/>
            <person name="Getino M."/>
            <person name="Pursley I."/>
            <person name="Horton D.L."/>
            <person name="Alikhan N.-F."/>
            <person name="Baker D."/>
            <person name="Gharbi K."/>
            <person name="Hall N."/>
            <person name="Watson M."/>
            <person name="Adriaenssens E.M."/>
            <person name="Foster-Nyarko E."/>
            <person name="Jarju S."/>
            <person name="Secka A."/>
            <person name="Antonio M."/>
            <person name="Oren A."/>
            <person name="Chaudhuri R."/>
            <person name="La Ragione R.M."/>
            <person name="Hildebrand F."/>
            <person name="Pallen M.J."/>
        </authorList>
    </citation>
    <scope>NUCLEOTIDE SEQUENCE [LARGE SCALE GENOMIC DNA]</scope>
    <source>
        <strain evidence="1 2">Sa3CVN1</strain>
    </source>
</reference>
<dbReference type="RefSeq" id="WP_191767618.1">
    <property type="nucleotide sequence ID" value="NZ_JACSRA010000003.1"/>
</dbReference>
<accession>A0ABR8PPW2</accession>
<organism evidence="1 2">
    <name type="scientific">Clostridium cibarium</name>
    <dbReference type="NCBI Taxonomy" id="2762247"/>
    <lineage>
        <taxon>Bacteria</taxon>
        <taxon>Bacillati</taxon>
        <taxon>Bacillota</taxon>
        <taxon>Clostridia</taxon>
        <taxon>Eubacteriales</taxon>
        <taxon>Clostridiaceae</taxon>
        <taxon>Clostridium</taxon>
    </lineage>
</organism>
<dbReference type="EMBL" id="JACSRA010000003">
    <property type="protein sequence ID" value="MBD7910198.1"/>
    <property type="molecule type" value="Genomic_DNA"/>
</dbReference>
<protein>
    <submittedName>
        <fullName evidence="1">DUF5085 family protein</fullName>
    </submittedName>
</protein>
<dbReference type="InterPro" id="IPR011256">
    <property type="entry name" value="Reg_factor_effector_dom_sf"/>
</dbReference>
<dbReference type="Gene3D" id="3.20.80.10">
    <property type="entry name" value="Regulatory factor, effector binding domain"/>
    <property type="match status" value="1"/>
</dbReference>
<comment type="caution">
    <text evidence="1">The sequence shown here is derived from an EMBL/GenBank/DDBJ whole genome shotgun (WGS) entry which is preliminary data.</text>
</comment>
<evidence type="ECO:0000313" key="1">
    <source>
        <dbReference type="EMBL" id="MBD7910198.1"/>
    </source>
</evidence>
<dbReference type="Proteomes" id="UP000627781">
    <property type="component" value="Unassembled WGS sequence"/>
</dbReference>
<gene>
    <name evidence="1" type="ORF">H9661_02405</name>
</gene>
<proteinExistence type="predicted"/>